<accession>A0A9D4C9D6</accession>
<gene>
    <name evidence="1" type="ORF">DPMN_062336</name>
</gene>
<evidence type="ECO:0000313" key="2">
    <source>
        <dbReference type="Proteomes" id="UP000828390"/>
    </source>
</evidence>
<dbReference type="EMBL" id="JAIWYP010000013">
    <property type="protein sequence ID" value="KAH3719499.1"/>
    <property type="molecule type" value="Genomic_DNA"/>
</dbReference>
<reference evidence="1" key="2">
    <citation type="submission" date="2020-11" db="EMBL/GenBank/DDBJ databases">
        <authorList>
            <person name="McCartney M.A."/>
            <person name="Auch B."/>
            <person name="Kono T."/>
            <person name="Mallez S."/>
            <person name="Becker A."/>
            <person name="Gohl D.M."/>
            <person name="Silverstein K.A.T."/>
            <person name="Koren S."/>
            <person name="Bechman K.B."/>
            <person name="Herman A."/>
            <person name="Abrahante J.E."/>
            <person name="Garbe J."/>
        </authorList>
    </citation>
    <scope>NUCLEOTIDE SEQUENCE</scope>
    <source>
        <strain evidence="1">Duluth1</strain>
        <tissue evidence="1">Whole animal</tissue>
    </source>
</reference>
<dbReference type="Proteomes" id="UP000828390">
    <property type="component" value="Unassembled WGS sequence"/>
</dbReference>
<proteinExistence type="predicted"/>
<evidence type="ECO:0000313" key="1">
    <source>
        <dbReference type="EMBL" id="KAH3719499.1"/>
    </source>
</evidence>
<name>A0A9D4C9D6_DREPO</name>
<organism evidence="1 2">
    <name type="scientific">Dreissena polymorpha</name>
    <name type="common">Zebra mussel</name>
    <name type="synonym">Mytilus polymorpha</name>
    <dbReference type="NCBI Taxonomy" id="45954"/>
    <lineage>
        <taxon>Eukaryota</taxon>
        <taxon>Metazoa</taxon>
        <taxon>Spiralia</taxon>
        <taxon>Lophotrochozoa</taxon>
        <taxon>Mollusca</taxon>
        <taxon>Bivalvia</taxon>
        <taxon>Autobranchia</taxon>
        <taxon>Heteroconchia</taxon>
        <taxon>Euheterodonta</taxon>
        <taxon>Imparidentia</taxon>
        <taxon>Neoheterodontei</taxon>
        <taxon>Myida</taxon>
        <taxon>Dreissenoidea</taxon>
        <taxon>Dreissenidae</taxon>
        <taxon>Dreissena</taxon>
    </lineage>
</organism>
<protein>
    <submittedName>
        <fullName evidence="1">Uncharacterized protein</fullName>
    </submittedName>
</protein>
<dbReference type="AlphaFoldDB" id="A0A9D4C9D6"/>
<keyword evidence="2" id="KW-1185">Reference proteome</keyword>
<sequence>MSLCLRSQCEHCLCGYAHSVNTVRVCIIKLAAQQIHPCLFNVLSNSLPYKSIRACSVFYQTRCPTNPSVPVQCFIKLAALQIHPCLFNVLSNSLPNKSIRACSMFYQTRCPTNPSVPVQCFIKLAAQQIHPCLFNVVYVILVTMRSAFCLYAL</sequence>
<reference evidence="1" key="1">
    <citation type="journal article" date="2019" name="bioRxiv">
        <title>The Genome of the Zebra Mussel, Dreissena polymorpha: A Resource for Invasive Species Research.</title>
        <authorList>
            <person name="McCartney M.A."/>
            <person name="Auch B."/>
            <person name="Kono T."/>
            <person name="Mallez S."/>
            <person name="Zhang Y."/>
            <person name="Obille A."/>
            <person name="Becker A."/>
            <person name="Abrahante J.E."/>
            <person name="Garbe J."/>
            <person name="Badalamenti J.P."/>
            <person name="Herman A."/>
            <person name="Mangelson H."/>
            <person name="Liachko I."/>
            <person name="Sullivan S."/>
            <person name="Sone E.D."/>
            <person name="Koren S."/>
            <person name="Silverstein K.A.T."/>
            <person name="Beckman K.B."/>
            <person name="Gohl D.M."/>
        </authorList>
    </citation>
    <scope>NUCLEOTIDE SEQUENCE</scope>
    <source>
        <strain evidence="1">Duluth1</strain>
        <tissue evidence="1">Whole animal</tissue>
    </source>
</reference>
<comment type="caution">
    <text evidence="1">The sequence shown here is derived from an EMBL/GenBank/DDBJ whole genome shotgun (WGS) entry which is preliminary data.</text>
</comment>